<evidence type="ECO:0000313" key="1">
    <source>
        <dbReference type="EMBL" id="CAG6791616.1"/>
    </source>
</evidence>
<dbReference type="AlphaFoldDB" id="A0A8D9C1D3"/>
<accession>A0A8D9C1D3</accession>
<name>A0A8D9C1D3_9HEMI</name>
<reference evidence="1" key="1">
    <citation type="submission" date="2021-05" db="EMBL/GenBank/DDBJ databases">
        <authorList>
            <person name="Alioto T."/>
            <person name="Alioto T."/>
            <person name="Gomez Garrido J."/>
        </authorList>
    </citation>
    <scope>NUCLEOTIDE SEQUENCE</scope>
</reference>
<proteinExistence type="predicted"/>
<protein>
    <submittedName>
        <fullName evidence="1">Uncharacterized protein</fullName>
    </submittedName>
</protein>
<organism evidence="1">
    <name type="scientific">Cacopsylla melanoneura</name>
    <dbReference type="NCBI Taxonomy" id="428564"/>
    <lineage>
        <taxon>Eukaryota</taxon>
        <taxon>Metazoa</taxon>
        <taxon>Ecdysozoa</taxon>
        <taxon>Arthropoda</taxon>
        <taxon>Hexapoda</taxon>
        <taxon>Insecta</taxon>
        <taxon>Pterygota</taxon>
        <taxon>Neoptera</taxon>
        <taxon>Paraneoptera</taxon>
        <taxon>Hemiptera</taxon>
        <taxon>Sternorrhyncha</taxon>
        <taxon>Psylloidea</taxon>
        <taxon>Psyllidae</taxon>
        <taxon>Psyllinae</taxon>
        <taxon>Cacopsylla</taxon>
    </lineage>
</organism>
<dbReference type="EMBL" id="HBUF01677196">
    <property type="protein sequence ID" value="CAG6791616.1"/>
    <property type="molecule type" value="Transcribed_RNA"/>
</dbReference>
<sequence length="105" mass="12156">MVREKREDVRDNPGKLSMTDIRDLRRVKDIHSGQFRMSDHEEIRNVRNIVMERSEKEHSGKLINLNPQQITFATKPSPLVGLKYADIIIGGMIGYLVLNRQKTIV</sequence>